<dbReference type="AlphaFoldDB" id="A0A9N8EC54"/>
<evidence type="ECO:0000313" key="2">
    <source>
        <dbReference type="EMBL" id="CAB9518118.1"/>
    </source>
</evidence>
<gene>
    <name evidence="2" type="ORF">SEMRO_907_G218801.1</name>
</gene>
<dbReference type="EMBL" id="CAICTM010000905">
    <property type="protein sequence ID" value="CAB9518118.1"/>
    <property type="molecule type" value="Genomic_DNA"/>
</dbReference>
<feature type="compositionally biased region" description="Basic and acidic residues" evidence="1">
    <location>
        <begin position="16"/>
        <end position="26"/>
    </location>
</feature>
<comment type="caution">
    <text evidence="2">The sequence shown here is derived from an EMBL/GenBank/DDBJ whole genome shotgun (WGS) entry which is preliminary data.</text>
</comment>
<dbReference type="Proteomes" id="UP001153069">
    <property type="component" value="Unassembled WGS sequence"/>
</dbReference>
<evidence type="ECO:0000313" key="3">
    <source>
        <dbReference type="Proteomes" id="UP001153069"/>
    </source>
</evidence>
<proteinExistence type="predicted"/>
<evidence type="ECO:0000256" key="1">
    <source>
        <dbReference type="SAM" id="MobiDB-lite"/>
    </source>
</evidence>
<reference evidence="2" key="1">
    <citation type="submission" date="2020-06" db="EMBL/GenBank/DDBJ databases">
        <authorList>
            <consortium name="Plant Systems Biology data submission"/>
        </authorList>
    </citation>
    <scope>NUCLEOTIDE SEQUENCE</scope>
    <source>
        <strain evidence="2">D6</strain>
    </source>
</reference>
<feature type="compositionally biased region" description="Polar residues" evidence="1">
    <location>
        <begin position="50"/>
        <end position="71"/>
    </location>
</feature>
<keyword evidence="3" id="KW-1185">Reference proteome</keyword>
<name>A0A9N8EC54_9STRA</name>
<sequence length="89" mass="9451">MAKANFPRGLPKHNRIKADSIPKEAKAVNTSFSGHCGPHGKGKCNFPSGDPSTIESSRLRTPNQGQPTRGTGTPFKDRHKDSSGTPNPG</sequence>
<accession>A0A9N8EC54</accession>
<protein>
    <submittedName>
        <fullName evidence="2">Uncharacterized protein</fullName>
    </submittedName>
</protein>
<organism evidence="2 3">
    <name type="scientific">Seminavis robusta</name>
    <dbReference type="NCBI Taxonomy" id="568900"/>
    <lineage>
        <taxon>Eukaryota</taxon>
        <taxon>Sar</taxon>
        <taxon>Stramenopiles</taxon>
        <taxon>Ochrophyta</taxon>
        <taxon>Bacillariophyta</taxon>
        <taxon>Bacillariophyceae</taxon>
        <taxon>Bacillariophycidae</taxon>
        <taxon>Naviculales</taxon>
        <taxon>Naviculaceae</taxon>
        <taxon>Seminavis</taxon>
    </lineage>
</organism>
<feature type="region of interest" description="Disordered" evidence="1">
    <location>
        <begin position="1"/>
        <end position="89"/>
    </location>
</feature>